<keyword evidence="2" id="KW-1185">Reference proteome</keyword>
<dbReference type="RefSeq" id="WP_014026911.1">
    <property type="nucleotide sequence ID" value="NC_015931.1"/>
</dbReference>
<dbReference type="InterPro" id="IPR036052">
    <property type="entry name" value="TrpB-like_PALP_sf"/>
</dbReference>
<accession>G0EGT6</accession>
<dbReference type="EMBL" id="CP002838">
    <property type="protein sequence ID" value="AEM39234.1"/>
    <property type="molecule type" value="Genomic_DNA"/>
</dbReference>
<dbReference type="OrthoDB" id="10138at2157"/>
<dbReference type="InParanoid" id="G0EGT6"/>
<dbReference type="Gene3D" id="3.40.50.1100">
    <property type="match status" value="2"/>
</dbReference>
<organism evidence="1 2">
    <name type="scientific">Pyrolobus fumarii (strain DSM 11204 / 1A)</name>
    <dbReference type="NCBI Taxonomy" id="694429"/>
    <lineage>
        <taxon>Archaea</taxon>
        <taxon>Thermoproteota</taxon>
        <taxon>Thermoprotei</taxon>
        <taxon>Desulfurococcales</taxon>
        <taxon>Pyrodictiaceae</taxon>
        <taxon>Pyrolobus</taxon>
    </lineage>
</organism>
<proteinExistence type="predicted"/>
<dbReference type="KEGG" id="pfm:Pyrfu_1376"/>
<dbReference type="Proteomes" id="UP000001037">
    <property type="component" value="Chromosome"/>
</dbReference>
<evidence type="ECO:0000313" key="1">
    <source>
        <dbReference type="EMBL" id="AEM39234.1"/>
    </source>
</evidence>
<dbReference type="eggNOG" id="arCOG01434">
    <property type="taxonomic scope" value="Archaea"/>
</dbReference>
<dbReference type="HOGENOM" id="CLU_982177_0_0_2"/>
<dbReference type="AlphaFoldDB" id="G0EGT6"/>
<protein>
    <submittedName>
        <fullName evidence="1">Uncharacterized protein</fullName>
    </submittedName>
</protein>
<name>G0EGT6_PYRF1</name>
<sequence>MRGLLAIRVKGVGVAGGSPEHLCRDPCKVRIEPLDLDWRPSRPWGVARYESLMAIRPLRGIAGGTPIYCPGGSSHCYKLEHVGVVTGFWERGCETLAAHIVLCGANLVETRMGPWMEALRYYLDDHVTIIAVDKLVAGKGYCADPLHNPFFHEGGATIVYELYEQIGVPDALVVPGYPALLESIRVGYERLIKLGLVDEPPRIYAVDMGIGVPRWLVDSLDLVEVLVRDPELLSRARSSLRQAGLPDNVDERLEAARIRLLESGEIGRDEVVVTVLTPHWDTS</sequence>
<dbReference type="GeneID" id="11138561"/>
<gene>
    <name evidence="1" type="ordered locus">Pyrfu_1376</name>
</gene>
<reference evidence="1 2" key="1">
    <citation type="journal article" date="2011" name="Stand. Genomic Sci.">
        <title>Complete genome sequence of the hyperthermophilic chemolithoautotroph Pyrolobus fumarii type strain (1A).</title>
        <authorList>
            <person name="Anderson I."/>
            <person name="Goker M."/>
            <person name="Nolan M."/>
            <person name="Lucas S."/>
            <person name="Hammon N."/>
            <person name="Deshpande S."/>
            <person name="Cheng J.F."/>
            <person name="Tapia R."/>
            <person name="Han C."/>
            <person name="Goodwin L."/>
            <person name="Pitluck S."/>
            <person name="Huntemann M."/>
            <person name="Liolios K."/>
            <person name="Ivanova N."/>
            <person name="Pagani I."/>
            <person name="Mavromatis K."/>
            <person name="Ovchinikova G."/>
            <person name="Pati A."/>
            <person name="Chen A."/>
            <person name="Palaniappan K."/>
            <person name="Land M."/>
            <person name="Hauser L."/>
            <person name="Brambilla E.M."/>
            <person name="Huber H."/>
            <person name="Yasawong M."/>
            <person name="Rohde M."/>
            <person name="Spring S."/>
            <person name="Abt B."/>
            <person name="Sikorski J."/>
            <person name="Wirth R."/>
            <person name="Detter J.C."/>
            <person name="Woyke T."/>
            <person name="Bristow J."/>
            <person name="Eisen J.A."/>
            <person name="Markowitz V."/>
            <person name="Hugenholtz P."/>
            <person name="Kyrpides N.C."/>
            <person name="Klenk H.P."/>
            <person name="Lapidus A."/>
        </authorList>
    </citation>
    <scope>NUCLEOTIDE SEQUENCE [LARGE SCALE GENOMIC DNA]</scope>
    <source>
        <strain evidence="2">DSM 11204 / 1A</strain>
    </source>
</reference>
<evidence type="ECO:0000313" key="2">
    <source>
        <dbReference type="Proteomes" id="UP000001037"/>
    </source>
</evidence>
<dbReference type="SUPFAM" id="SSF53686">
    <property type="entry name" value="Tryptophan synthase beta subunit-like PLP-dependent enzymes"/>
    <property type="match status" value="1"/>
</dbReference>
<dbReference type="STRING" id="694429.Pyrfu_1376"/>